<feature type="non-terminal residue" evidence="1">
    <location>
        <position position="43"/>
    </location>
</feature>
<sequence>EVDDGMLAVPLDPGGGRLGPAAARDALAAAPCRAGEHLRRGRL</sequence>
<reference evidence="1" key="1">
    <citation type="submission" date="2020-02" db="EMBL/GenBank/DDBJ databases">
        <authorList>
            <person name="Meier V. D."/>
        </authorList>
    </citation>
    <scope>NUCLEOTIDE SEQUENCE</scope>
    <source>
        <strain evidence="1">AVDCRST_MAG52</strain>
    </source>
</reference>
<dbReference type="EMBL" id="CADCTN010000011">
    <property type="protein sequence ID" value="CAA9213942.1"/>
    <property type="molecule type" value="Genomic_DNA"/>
</dbReference>
<gene>
    <name evidence="1" type="ORF">AVDCRST_MAG52-249</name>
</gene>
<organism evidence="1">
    <name type="scientific">uncultured Blastococcus sp</name>
    <dbReference type="NCBI Taxonomy" id="217144"/>
    <lineage>
        <taxon>Bacteria</taxon>
        <taxon>Bacillati</taxon>
        <taxon>Actinomycetota</taxon>
        <taxon>Actinomycetes</taxon>
        <taxon>Geodermatophilales</taxon>
        <taxon>Geodermatophilaceae</taxon>
        <taxon>Blastococcus</taxon>
        <taxon>environmental samples</taxon>
    </lineage>
</organism>
<protein>
    <submittedName>
        <fullName evidence="1">Uncharacterized protein</fullName>
    </submittedName>
</protein>
<evidence type="ECO:0000313" key="1">
    <source>
        <dbReference type="EMBL" id="CAA9213942.1"/>
    </source>
</evidence>
<dbReference type="AlphaFoldDB" id="A0A6J4H5S8"/>
<name>A0A6J4H5S8_9ACTN</name>
<proteinExistence type="predicted"/>
<accession>A0A6J4H5S8</accession>
<feature type="non-terminal residue" evidence="1">
    <location>
        <position position="1"/>
    </location>
</feature>